<dbReference type="Gene3D" id="3.50.50.60">
    <property type="entry name" value="FAD/NAD(P)-binding domain"/>
    <property type="match status" value="1"/>
</dbReference>
<dbReference type="InterPro" id="IPR006076">
    <property type="entry name" value="FAD-dep_OxRdtase"/>
</dbReference>
<dbReference type="SUPFAM" id="SSF51905">
    <property type="entry name" value="FAD/NAD(P)-binding domain"/>
    <property type="match status" value="1"/>
</dbReference>
<evidence type="ECO:0000313" key="6">
    <source>
        <dbReference type="EMBL" id="RKL68437.1"/>
    </source>
</evidence>
<evidence type="ECO:0000256" key="3">
    <source>
        <dbReference type="ARBA" id="ARBA00022630"/>
    </source>
</evidence>
<gene>
    <name evidence="6" type="ORF">CR203_04920</name>
</gene>
<dbReference type="SUPFAM" id="SSF54373">
    <property type="entry name" value="FAD-linked reductases, C-terminal domain"/>
    <property type="match status" value="1"/>
</dbReference>
<dbReference type="AlphaFoldDB" id="A0A3A9K7B3"/>
<evidence type="ECO:0000256" key="4">
    <source>
        <dbReference type="ARBA" id="ARBA00023002"/>
    </source>
</evidence>
<dbReference type="PANTHER" id="PTHR13847">
    <property type="entry name" value="SARCOSINE DEHYDROGENASE-RELATED"/>
    <property type="match status" value="1"/>
</dbReference>
<keyword evidence="4" id="KW-0560">Oxidoreductase</keyword>
<dbReference type="Proteomes" id="UP000281498">
    <property type="component" value="Unassembled WGS sequence"/>
</dbReference>
<feature type="domain" description="FAD dependent oxidoreductase" evidence="5">
    <location>
        <begin position="4"/>
        <end position="351"/>
    </location>
</feature>
<organism evidence="6 7">
    <name type="scientific">Salipaludibacillus neizhouensis</name>
    <dbReference type="NCBI Taxonomy" id="885475"/>
    <lineage>
        <taxon>Bacteria</taxon>
        <taxon>Bacillati</taxon>
        <taxon>Bacillota</taxon>
        <taxon>Bacilli</taxon>
        <taxon>Bacillales</taxon>
        <taxon>Bacillaceae</taxon>
    </lineage>
</organism>
<sequence length="374" mass="40057">MKSYIVVGAGILGASTAYHLAKTGAHVTIVDRGEPGQATGAAAGIICPWMTRRRNKAWYQLVKKGAAFYPKLIEELKALGETETGYANVGAIRLHKDEKKLDQVLEIALKRKVDAPEMGEVRKLSPAETKALFPPLHPEYGSIHISGGAHVNGSVLCSSLIQAAKAHGAKIIHGNVNLIEEGQRIKGVTIQGEKWYGDKVIVTGGAWAKELLKPLRLDFSLRPQKAQIIHLDLPGAETGDWPVVIPPGNHYLLSFEGGRLVAGATHEDHAGFDPRVTVGGVNDILEKLLETAPGLSESTFVETRVGFRPITPDSVPVMGEWPPYEGLLIANGLGASGLTAGPYLGSQLANLALEKELEVNLGDYALSKAIQVME</sequence>
<accession>A0A3A9K7B3</accession>
<dbReference type="Pfam" id="PF01266">
    <property type="entry name" value="DAO"/>
    <property type="match status" value="1"/>
</dbReference>
<dbReference type="InterPro" id="IPR036188">
    <property type="entry name" value="FAD/NAD-bd_sf"/>
</dbReference>
<evidence type="ECO:0000259" key="5">
    <source>
        <dbReference type="Pfam" id="PF01266"/>
    </source>
</evidence>
<dbReference type="GO" id="GO:0005737">
    <property type="term" value="C:cytoplasm"/>
    <property type="evidence" value="ECO:0007669"/>
    <property type="project" value="TreeGrafter"/>
</dbReference>
<name>A0A3A9K7B3_9BACI</name>
<dbReference type="RefSeq" id="WP_110938816.1">
    <property type="nucleotide sequence ID" value="NZ_KZ614147.1"/>
</dbReference>
<dbReference type="Gene3D" id="3.30.9.10">
    <property type="entry name" value="D-Amino Acid Oxidase, subunit A, domain 2"/>
    <property type="match status" value="1"/>
</dbReference>
<evidence type="ECO:0000256" key="1">
    <source>
        <dbReference type="ARBA" id="ARBA00001974"/>
    </source>
</evidence>
<proteinExistence type="inferred from homology"/>
<keyword evidence="7" id="KW-1185">Reference proteome</keyword>
<evidence type="ECO:0000256" key="2">
    <source>
        <dbReference type="ARBA" id="ARBA00009410"/>
    </source>
</evidence>
<evidence type="ECO:0000313" key="7">
    <source>
        <dbReference type="Proteomes" id="UP000281498"/>
    </source>
</evidence>
<reference evidence="6 7" key="1">
    <citation type="submission" date="2017-10" db="EMBL/GenBank/DDBJ databases">
        <title>Bacillus sp. nov., a halophilic bacterium isolated from a Keqin Lake.</title>
        <authorList>
            <person name="Wang H."/>
        </authorList>
    </citation>
    <scope>NUCLEOTIDE SEQUENCE [LARGE SCALE GENOMIC DNA]</scope>
    <source>
        <strain evidence="6 7">KCTC 13187</strain>
    </source>
</reference>
<dbReference type="PANTHER" id="PTHR13847:SF286">
    <property type="entry name" value="D-AMINO ACID DEHYDROGENASE"/>
    <property type="match status" value="1"/>
</dbReference>
<dbReference type="OrthoDB" id="9805337at2"/>
<comment type="cofactor">
    <cofactor evidence="1">
        <name>FAD</name>
        <dbReference type="ChEBI" id="CHEBI:57692"/>
    </cofactor>
</comment>
<comment type="caution">
    <text evidence="6">The sequence shown here is derived from an EMBL/GenBank/DDBJ whole genome shotgun (WGS) entry which is preliminary data.</text>
</comment>
<keyword evidence="3" id="KW-0285">Flavoprotein</keyword>
<comment type="similarity">
    <text evidence="2">Belongs to the DadA oxidoreductase family.</text>
</comment>
<dbReference type="EMBL" id="PDOE01000002">
    <property type="protein sequence ID" value="RKL68437.1"/>
    <property type="molecule type" value="Genomic_DNA"/>
</dbReference>
<protein>
    <submittedName>
        <fullName evidence="6">FAD-dependent oxidoreductase</fullName>
    </submittedName>
</protein>
<dbReference type="GO" id="GO:0016491">
    <property type="term" value="F:oxidoreductase activity"/>
    <property type="evidence" value="ECO:0007669"/>
    <property type="project" value="UniProtKB-KW"/>
</dbReference>